<dbReference type="AlphaFoldDB" id="K1WT61"/>
<proteinExistence type="predicted"/>
<dbReference type="HOGENOM" id="CLU_1532918_0_0_1"/>
<sequence>MSAAIAAMGMLPMKPDDLVWLLVSPLHHWMKGFVAVWLRQRKQLSRYHALVKERLIRRDIPLYKRAHGTVGHLLIADAAFQPLSSNCADHLTEGATTRRAGIQSLSTTRSHHNHCTHAAESKMYLETLAPMPYTFRKVGSTSYKILCEPASCWMDLLPTDAKTQLTHRTNFVQQE</sequence>
<protein>
    <submittedName>
        <fullName evidence="1">Uncharacterized protein</fullName>
    </submittedName>
</protein>
<gene>
    <name evidence="1" type="ORF">MBM_05540</name>
</gene>
<evidence type="ECO:0000313" key="2">
    <source>
        <dbReference type="Proteomes" id="UP000006753"/>
    </source>
</evidence>
<reference evidence="1 2" key="1">
    <citation type="journal article" date="2012" name="BMC Genomics">
        <title>Sequencing the genome of Marssonina brunnea reveals fungus-poplar co-evolution.</title>
        <authorList>
            <person name="Zhu S."/>
            <person name="Cao Y.-Z."/>
            <person name="Jiang C."/>
            <person name="Tan B.-Y."/>
            <person name="Wang Z."/>
            <person name="Feng S."/>
            <person name="Zhang L."/>
            <person name="Su X.-H."/>
            <person name="Brejova B."/>
            <person name="Vinar T."/>
            <person name="Xu M."/>
            <person name="Wang M.-X."/>
            <person name="Zhang S.-G."/>
            <person name="Huang M.-R."/>
            <person name="Wu R."/>
            <person name="Zhou Y."/>
        </authorList>
    </citation>
    <scope>NUCLEOTIDE SEQUENCE [LARGE SCALE GENOMIC DNA]</scope>
    <source>
        <strain evidence="1 2">MB_m1</strain>
    </source>
</reference>
<dbReference type="KEGG" id="mbe:MBM_05540"/>
<dbReference type="EMBL" id="JH921439">
    <property type="protein sequence ID" value="EKD16246.1"/>
    <property type="molecule type" value="Genomic_DNA"/>
</dbReference>
<evidence type="ECO:0000313" key="1">
    <source>
        <dbReference type="EMBL" id="EKD16246.1"/>
    </source>
</evidence>
<keyword evidence="2" id="KW-1185">Reference proteome</keyword>
<organism evidence="1 2">
    <name type="scientific">Marssonina brunnea f. sp. multigermtubi (strain MB_m1)</name>
    <name type="common">Marssonina leaf spot fungus</name>
    <dbReference type="NCBI Taxonomy" id="1072389"/>
    <lineage>
        <taxon>Eukaryota</taxon>
        <taxon>Fungi</taxon>
        <taxon>Dikarya</taxon>
        <taxon>Ascomycota</taxon>
        <taxon>Pezizomycotina</taxon>
        <taxon>Leotiomycetes</taxon>
        <taxon>Helotiales</taxon>
        <taxon>Drepanopezizaceae</taxon>
        <taxon>Drepanopeziza</taxon>
    </lineage>
</organism>
<name>K1WT61_MARBU</name>
<accession>K1WT61</accession>
<dbReference type="Proteomes" id="UP000006753">
    <property type="component" value="Unassembled WGS sequence"/>
</dbReference>
<dbReference type="InParanoid" id="K1WT61"/>